<comment type="similarity">
    <text evidence="2 6">Belongs to the DNA polymerase alpha subunit B family.</text>
</comment>
<keyword evidence="4 6" id="KW-0235">DNA replication</keyword>
<dbReference type="InterPro" id="IPR013627">
    <property type="entry name" value="Pol_alpha_B_N"/>
</dbReference>
<dbReference type="EMBL" id="JAGXEW010000033">
    <property type="protein sequence ID" value="KAK1154866.1"/>
    <property type="molecule type" value="Genomic_DNA"/>
</dbReference>
<dbReference type="Pfam" id="PF22062">
    <property type="entry name" value="OB_DPOA2"/>
    <property type="match status" value="1"/>
</dbReference>
<dbReference type="Pfam" id="PF08418">
    <property type="entry name" value="Pol_alpha_B_N"/>
    <property type="match status" value="1"/>
</dbReference>
<dbReference type="InterPro" id="IPR007185">
    <property type="entry name" value="DNA_pol_a/d/e_bsu"/>
</dbReference>
<organism evidence="11 12">
    <name type="scientific">Acipenser oxyrinchus oxyrinchus</name>
    <dbReference type="NCBI Taxonomy" id="40147"/>
    <lineage>
        <taxon>Eukaryota</taxon>
        <taxon>Metazoa</taxon>
        <taxon>Chordata</taxon>
        <taxon>Craniata</taxon>
        <taxon>Vertebrata</taxon>
        <taxon>Euteleostomi</taxon>
        <taxon>Actinopterygii</taxon>
        <taxon>Chondrostei</taxon>
        <taxon>Acipenseriformes</taxon>
        <taxon>Acipenseridae</taxon>
        <taxon>Acipenser</taxon>
    </lineage>
</organism>
<dbReference type="Gene3D" id="3.60.21.60">
    <property type="match status" value="2"/>
</dbReference>
<evidence type="ECO:0000256" key="2">
    <source>
        <dbReference type="ARBA" id="ARBA00007299"/>
    </source>
</evidence>
<feature type="domain" description="DNA polymerase alpha subunit B N-terminal" evidence="9">
    <location>
        <begin position="8"/>
        <end position="73"/>
    </location>
</feature>
<dbReference type="PANTHER" id="PTHR23061">
    <property type="entry name" value="DNA POLYMERASE 2 ALPHA 70 KDA SUBUNIT"/>
    <property type="match status" value="1"/>
</dbReference>
<dbReference type="InterPro" id="IPR016722">
    <property type="entry name" value="DNA_pol_alpha_bsu"/>
</dbReference>
<dbReference type="Gene3D" id="1.10.8.530">
    <property type="entry name" value="DNA polymerase alpha-primase, subunit B, N-terminal domain"/>
    <property type="match status" value="1"/>
</dbReference>
<evidence type="ECO:0000256" key="5">
    <source>
        <dbReference type="ARBA" id="ARBA00023242"/>
    </source>
</evidence>
<feature type="compositionally biased region" description="Polar residues" evidence="7">
    <location>
        <begin position="113"/>
        <end position="136"/>
    </location>
</feature>
<keyword evidence="12" id="KW-1185">Reference proteome</keyword>
<feature type="domain" description="DNA polymerase alpha subunit B OB" evidence="10">
    <location>
        <begin position="218"/>
        <end position="323"/>
    </location>
</feature>
<dbReference type="GO" id="GO:0006270">
    <property type="term" value="P:DNA replication initiation"/>
    <property type="evidence" value="ECO:0007669"/>
    <property type="project" value="TreeGrafter"/>
</dbReference>
<sequence length="608" mass="67715">MPVPTSKQLSEELSVFDIKCDDDLLDKMLEQCITHRIQEDEIVLEWVAFSTTRGGLPLSLDNLHLFELEVLNKKVGKSRQTAVKKEHRMSNTRDFSMQEQMQAEVEEEDLLDSYSTPAKGSQKRALSTPENPQSKRILSVAPSPRLLLSPASFSPSATPSQKYGSRGGRGEVVCSFGAVQGIWRGQGDSSAQVQLYEGGKDSVTKSYKFMFQKLQDIREVLMCKIEDLGDVLKNHFNIEEFSSSSAPAQEPVVLLGQIGCDSNGKLNSKSVILEGDQEHSFGMQVPVDLSELREYSLFPGQVVVMEGTNSTGRRLVASRLYEGVPLPFHKPKEQSQEDMLEGARQHMVLVACGPYTTSDSMNYEPLMDLIEVIKRDRPDVCLLLGPFLDSKHEQVESGQLTATLDEVFRRCVKAIVEGTRGSGTQLVFVPSQRDVHHDFVFPQPPFHPSHLSQLSGEDRQRVLLLPDPCTLDLSGVVIGVTSTDILFHMGAEEISSAAGGDRFSRILKHILTQRSYYPLYPPAEEMNVDYEQFQAYAQLPVTPDIFITPSELRYFIKDVIGCVCVNPGRLTKGQVGGTYGRLFIKRDASLEQGMERRSPCSAAQVMKI</sequence>
<evidence type="ECO:0000256" key="7">
    <source>
        <dbReference type="SAM" id="MobiDB-lite"/>
    </source>
</evidence>
<feature type="domain" description="DNA polymerase alpha/delta/epsilon subunit B" evidence="8">
    <location>
        <begin position="348"/>
        <end position="557"/>
    </location>
</feature>
<dbReference type="Proteomes" id="UP001230051">
    <property type="component" value="Unassembled WGS sequence"/>
</dbReference>
<evidence type="ECO:0000256" key="3">
    <source>
        <dbReference type="ARBA" id="ARBA00018596"/>
    </source>
</evidence>
<evidence type="ECO:0000313" key="12">
    <source>
        <dbReference type="Proteomes" id="UP001230051"/>
    </source>
</evidence>
<evidence type="ECO:0000259" key="9">
    <source>
        <dbReference type="Pfam" id="PF08418"/>
    </source>
</evidence>
<proteinExistence type="inferred from homology"/>
<evidence type="ECO:0000256" key="1">
    <source>
        <dbReference type="ARBA" id="ARBA00004123"/>
    </source>
</evidence>
<comment type="function">
    <text evidence="6">Accessory subunit of the DNA polymerase alpha complex (also known as the alpha DNA polymerase-primase complex) which plays an essential role in the initiation of DNA synthesis.</text>
</comment>
<evidence type="ECO:0000313" key="11">
    <source>
        <dbReference type="EMBL" id="KAK1154866.1"/>
    </source>
</evidence>
<gene>
    <name evidence="11" type="primary">Pola2</name>
    <name evidence="11" type="ORF">AOXY_G27883</name>
</gene>
<evidence type="ECO:0000259" key="8">
    <source>
        <dbReference type="Pfam" id="PF04042"/>
    </source>
</evidence>
<evidence type="ECO:0000256" key="4">
    <source>
        <dbReference type="ARBA" id="ARBA00022705"/>
    </source>
</evidence>
<dbReference type="GO" id="GO:0003677">
    <property type="term" value="F:DNA binding"/>
    <property type="evidence" value="ECO:0007669"/>
    <property type="project" value="InterPro"/>
</dbReference>
<reference evidence="11" key="1">
    <citation type="submission" date="2022-02" db="EMBL/GenBank/DDBJ databases">
        <title>Atlantic sturgeon de novo genome assembly.</title>
        <authorList>
            <person name="Stock M."/>
            <person name="Klopp C."/>
            <person name="Guiguen Y."/>
            <person name="Cabau C."/>
            <person name="Parinello H."/>
            <person name="Santidrian Yebra-Pimentel E."/>
            <person name="Kuhl H."/>
            <person name="Dirks R.P."/>
            <person name="Guessner J."/>
            <person name="Wuertz S."/>
            <person name="Du K."/>
            <person name="Schartl M."/>
        </authorList>
    </citation>
    <scope>NUCLEOTIDE SEQUENCE</scope>
    <source>
        <strain evidence="11">STURGEONOMICS-FGT-2020</strain>
        <tissue evidence="11">Whole blood</tissue>
    </source>
</reference>
<dbReference type="AlphaFoldDB" id="A0AAD8CQS1"/>
<evidence type="ECO:0000256" key="6">
    <source>
        <dbReference type="PIRNR" id="PIRNR018300"/>
    </source>
</evidence>
<dbReference type="Pfam" id="PF04042">
    <property type="entry name" value="DNA_pol_E_B"/>
    <property type="match status" value="1"/>
</dbReference>
<comment type="caution">
    <text evidence="11">The sequence shown here is derived from an EMBL/GenBank/DDBJ whole genome shotgun (WGS) entry which is preliminary data.</text>
</comment>
<keyword evidence="5 6" id="KW-0539">Nucleus</keyword>
<comment type="subcellular location">
    <subcellularLocation>
        <location evidence="1 6">Nucleus</location>
    </subcellularLocation>
</comment>
<dbReference type="PANTHER" id="PTHR23061:SF12">
    <property type="entry name" value="DNA POLYMERASE ALPHA SUBUNIT B"/>
    <property type="match status" value="1"/>
</dbReference>
<dbReference type="PIRSF" id="PIRSF018300">
    <property type="entry name" value="DNA_pol_alph_2"/>
    <property type="match status" value="1"/>
</dbReference>
<dbReference type="GO" id="GO:0005658">
    <property type="term" value="C:alpha DNA polymerase:primase complex"/>
    <property type="evidence" value="ECO:0007669"/>
    <property type="project" value="TreeGrafter"/>
</dbReference>
<accession>A0AAD8CQS1</accession>
<evidence type="ECO:0000259" key="10">
    <source>
        <dbReference type="Pfam" id="PF22062"/>
    </source>
</evidence>
<dbReference type="InterPro" id="IPR043034">
    <property type="entry name" value="DNA_pol_alpha_B_N_sf"/>
</dbReference>
<feature type="region of interest" description="Disordered" evidence="7">
    <location>
        <begin position="81"/>
        <end position="137"/>
    </location>
</feature>
<name>A0AAD8CQS1_ACIOX</name>
<dbReference type="InterPro" id="IPR054300">
    <property type="entry name" value="OB_DPOA2"/>
</dbReference>
<dbReference type="FunFam" id="3.60.21.60:FF:000003">
    <property type="entry name" value="DNA polymerase alpha subunit B"/>
    <property type="match status" value="1"/>
</dbReference>
<protein>
    <recommendedName>
        <fullName evidence="3 6">DNA polymerase alpha subunit B</fullName>
    </recommendedName>
</protein>